<keyword evidence="3" id="KW-1185">Reference proteome</keyword>
<evidence type="ECO:0008006" key="4">
    <source>
        <dbReference type="Google" id="ProtNLM"/>
    </source>
</evidence>
<evidence type="ECO:0000256" key="1">
    <source>
        <dbReference type="PROSITE-ProRule" id="PRU10137"/>
    </source>
</evidence>
<dbReference type="Proteomes" id="UP001055153">
    <property type="component" value="Unassembled WGS sequence"/>
</dbReference>
<dbReference type="Gene3D" id="3.40.50.1390">
    <property type="entry name" value="Resolvase, N-terminal catalytic domain"/>
    <property type="match status" value="1"/>
</dbReference>
<dbReference type="SUPFAM" id="SSF53041">
    <property type="entry name" value="Resolvase-like"/>
    <property type="match status" value="1"/>
</dbReference>
<evidence type="ECO:0000313" key="2">
    <source>
        <dbReference type="EMBL" id="GJD99964.1"/>
    </source>
</evidence>
<proteinExistence type="predicted"/>
<organism evidence="2 3">
    <name type="scientific">Methylobacterium isbiliense</name>
    <dbReference type="NCBI Taxonomy" id="315478"/>
    <lineage>
        <taxon>Bacteria</taxon>
        <taxon>Pseudomonadati</taxon>
        <taxon>Pseudomonadota</taxon>
        <taxon>Alphaproteobacteria</taxon>
        <taxon>Hyphomicrobiales</taxon>
        <taxon>Methylobacteriaceae</taxon>
        <taxon>Methylobacterium</taxon>
    </lineage>
</organism>
<gene>
    <name evidence="2" type="ORF">GMJLKIPL_1882</name>
</gene>
<comment type="caution">
    <text evidence="2">The sequence shown here is derived from an EMBL/GenBank/DDBJ whole genome shotgun (WGS) entry which is preliminary data.</text>
</comment>
<reference evidence="2" key="2">
    <citation type="submission" date="2021-08" db="EMBL/GenBank/DDBJ databases">
        <authorList>
            <person name="Tani A."/>
            <person name="Ola A."/>
            <person name="Ogura Y."/>
            <person name="Katsura K."/>
            <person name="Hayashi T."/>
        </authorList>
    </citation>
    <scope>NUCLEOTIDE SEQUENCE</scope>
    <source>
        <strain evidence="2">DSM 17168</strain>
    </source>
</reference>
<name>A0ABQ4SBZ4_9HYPH</name>
<dbReference type="InterPro" id="IPR036162">
    <property type="entry name" value="Resolvase-like_N_sf"/>
</dbReference>
<dbReference type="PROSITE" id="PS00397">
    <property type="entry name" value="RECOMBINASES_1"/>
    <property type="match status" value="1"/>
</dbReference>
<reference evidence="2" key="1">
    <citation type="journal article" date="2021" name="Front. Microbiol.">
        <title>Comprehensive Comparative Genomics and Phenotyping of Methylobacterium Species.</title>
        <authorList>
            <person name="Alessa O."/>
            <person name="Ogura Y."/>
            <person name="Fujitani Y."/>
            <person name="Takami H."/>
            <person name="Hayashi T."/>
            <person name="Sahin N."/>
            <person name="Tani A."/>
        </authorList>
    </citation>
    <scope>NUCLEOTIDE SEQUENCE</scope>
    <source>
        <strain evidence="2">DSM 17168</strain>
    </source>
</reference>
<evidence type="ECO:0000313" key="3">
    <source>
        <dbReference type="Proteomes" id="UP001055153"/>
    </source>
</evidence>
<dbReference type="EMBL" id="BPQQ01000020">
    <property type="protein sequence ID" value="GJD99964.1"/>
    <property type="molecule type" value="Genomic_DNA"/>
</dbReference>
<protein>
    <recommendedName>
        <fullName evidence="4">Resolvase/invertase-type recombinase catalytic domain-containing protein</fullName>
    </recommendedName>
</protein>
<dbReference type="RefSeq" id="WP_238234847.1">
    <property type="nucleotide sequence ID" value="NZ_BPQQ01000020.1"/>
</dbReference>
<feature type="active site" description="O-(5'-phospho-DNA)-serine intermediate" evidence="1">
    <location>
        <position position="10"/>
    </location>
</feature>
<dbReference type="InterPro" id="IPR006118">
    <property type="entry name" value="Recombinase_CS"/>
</dbReference>
<accession>A0ABQ4SBZ4</accession>
<sequence length="58" mass="6312">MRVALYARVSTSHQVEHQTLEQQVERLIAHVRRTLTRAGTSILRTCSGPTATAAPLGA</sequence>